<evidence type="ECO:0000313" key="7">
    <source>
        <dbReference type="Proteomes" id="UP001258940"/>
    </source>
</evidence>
<dbReference type="InterPro" id="IPR016163">
    <property type="entry name" value="Ald_DH_C"/>
</dbReference>
<gene>
    <name evidence="6" type="ORF">QR297_21115</name>
</gene>
<evidence type="ECO:0000256" key="3">
    <source>
        <dbReference type="ARBA" id="ARBA00023002"/>
    </source>
</evidence>
<dbReference type="SUPFAM" id="SSF53720">
    <property type="entry name" value="ALDH-like"/>
    <property type="match status" value="1"/>
</dbReference>
<dbReference type="Gene3D" id="3.40.605.10">
    <property type="entry name" value="Aldehyde Dehydrogenase, Chain A, domain 1"/>
    <property type="match status" value="1"/>
</dbReference>
<dbReference type="RefSeq" id="WP_309670299.1">
    <property type="nucleotide sequence ID" value="NZ_CP127845.1"/>
</dbReference>
<dbReference type="InterPro" id="IPR010061">
    <property type="entry name" value="MeMal-semiAld_DH"/>
</dbReference>
<dbReference type="Pfam" id="PF00171">
    <property type="entry name" value="Aldedh"/>
    <property type="match status" value="1"/>
</dbReference>
<dbReference type="InterPro" id="IPR016162">
    <property type="entry name" value="Ald_DH_N"/>
</dbReference>
<feature type="domain" description="Aldehyde dehydrogenase" evidence="5">
    <location>
        <begin position="23"/>
        <end position="487"/>
    </location>
</feature>
<evidence type="ECO:0000256" key="4">
    <source>
        <dbReference type="ARBA" id="ARBA00023027"/>
    </source>
</evidence>
<dbReference type="PROSITE" id="PS00070">
    <property type="entry name" value="ALDEHYDE_DEHYDR_CYS"/>
    <property type="match status" value="1"/>
</dbReference>
<dbReference type="InterPro" id="IPR016160">
    <property type="entry name" value="Ald_DH_CS_CYS"/>
</dbReference>
<keyword evidence="3 6" id="KW-0560">Oxidoreductase</keyword>
<dbReference type="PANTHER" id="PTHR43866:SF3">
    <property type="entry name" value="METHYLMALONATE-SEMIALDEHYDE DEHYDROGENASE [ACYLATING], MITOCHONDRIAL"/>
    <property type="match status" value="1"/>
</dbReference>
<protein>
    <recommendedName>
        <fullName evidence="2">methylmalonate-semialdehyde dehydrogenase (CoA acylating)</fullName>
        <ecNumber evidence="2">1.2.1.27</ecNumber>
    </recommendedName>
</protein>
<proteinExistence type="inferred from homology"/>
<evidence type="ECO:0000313" key="6">
    <source>
        <dbReference type="EMBL" id="WMY84432.1"/>
    </source>
</evidence>
<reference evidence="6 7" key="1">
    <citation type="journal article" date="2023" name="J Bioinform Genom">
        <title>Complete genome sequence of the bacterium Pseudomonas shirazica hy376 from natural waters of algiers.</title>
        <authorList>
            <person name="Haffaressas Y."/>
            <person name="Seghouani N."/>
            <person name="Arzamasceva V.O."/>
            <person name="Tepeeva A.N."/>
            <person name="Vasilenko O.V."/>
        </authorList>
    </citation>
    <scope>NUCLEOTIDE SEQUENCE [LARGE SCALE GENOMIC DNA]</scope>
    <source>
        <strain evidence="6 7">HY376</strain>
    </source>
</reference>
<keyword evidence="4" id="KW-0520">NAD</keyword>
<evidence type="ECO:0000259" key="5">
    <source>
        <dbReference type="Pfam" id="PF00171"/>
    </source>
</evidence>
<dbReference type="EC" id="1.2.1.27" evidence="2"/>
<keyword evidence="7" id="KW-1185">Reference proteome</keyword>
<evidence type="ECO:0000256" key="1">
    <source>
        <dbReference type="ARBA" id="ARBA00009986"/>
    </source>
</evidence>
<name>A0ABY9SLZ0_9PSED</name>
<accession>A0ABY9SLZ0</accession>
<dbReference type="Gene3D" id="3.40.309.10">
    <property type="entry name" value="Aldehyde Dehydrogenase, Chain A, domain 2"/>
    <property type="match status" value="1"/>
</dbReference>
<organism evidence="6 7">
    <name type="scientific">Pseudomonas shirazica</name>
    <dbReference type="NCBI Taxonomy" id="1940636"/>
    <lineage>
        <taxon>Bacteria</taxon>
        <taxon>Pseudomonadati</taxon>
        <taxon>Pseudomonadota</taxon>
        <taxon>Gammaproteobacteria</taxon>
        <taxon>Pseudomonadales</taxon>
        <taxon>Pseudomonadaceae</taxon>
        <taxon>Pseudomonas</taxon>
    </lineage>
</organism>
<evidence type="ECO:0000256" key="2">
    <source>
        <dbReference type="ARBA" id="ARBA00013048"/>
    </source>
</evidence>
<dbReference type="InterPro" id="IPR016161">
    <property type="entry name" value="Ald_DH/histidinol_DH"/>
</dbReference>
<dbReference type="EMBL" id="CP127845">
    <property type="protein sequence ID" value="WMY84432.1"/>
    <property type="molecule type" value="Genomic_DNA"/>
</dbReference>
<dbReference type="PANTHER" id="PTHR43866">
    <property type="entry name" value="MALONATE-SEMIALDEHYDE DEHYDROGENASE"/>
    <property type="match status" value="1"/>
</dbReference>
<sequence>MNAPQSPTQTKIEQVKLLIDGQWVESATTEWRDIVNPATQEVLARVPFATVEEVDAAVAAAQRAFQTWRNTPIGARMRIMLKLQALIRENTKRIAQVLSAEQGKTLADAEGDIFRGLEVVEHAASIGTLQMGEFAENVAGGVDTYTLRQPIGVCAGITPFNFPAMIPLWMFPMAIVCGNTFVLKPSEQDPLSTMLLVELALEAGIPAGVLNVVHGGKQVVDAICTHQDTKAISFVGSTEVGTHVYNLGSQHGKRVQSMMGAKNHAVVLPDANRTQTVNALVGAAFGAAGQRCMATSVAVLVGKAREWLPDIKEAASKLKVNAGCEPGTDVGPVVSKRAKERVLGLIESGIKEGAKLELDGRDVTVPGYEQGNFIGPTLFSGVKTDMQVYTQEIFGPVLVTLEVDTLDEAIALVNANPFGNGTGLFTQSGAAARKFQSEIDIGQVGINIPIPVPVPFFSFTGSRGSKLGDLGPYGKQVVQFYTQTKTVTARWFDDDSVNDGVNTTISLR</sequence>
<dbReference type="CDD" id="cd07085">
    <property type="entry name" value="ALDH_F6_MMSDH"/>
    <property type="match status" value="1"/>
</dbReference>
<dbReference type="Proteomes" id="UP001258940">
    <property type="component" value="Chromosome"/>
</dbReference>
<dbReference type="NCBIfam" id="TIGR01722">
    <property type="entry name" value="MMSDH"/>
    <property type="match status" value="1"/>
</dbReference>
<dbReference type="InterPro" id="IPR015590">
    <property type="entry name" value="Aldehyde_DH_dom"/>
</dbReference>
<comment type="similarity">
    <text evidence="1">Belongs to the aldehyde dehydrogenase family.</text>
</comment>
<dbReference type="GO" id="GO:0016491">
    <property type="term" value="F:oxidoreductase activity"/>
    <property type="evidence" value="ECO:0007669"/>
    <property type="project" value="UniProtKB-KW"/>
</dbReference>